<dbReference type="AlphaFoldDB" id="K5UZ23"/>
<proteinExistence type="inferred from homology"/>
<feature type="transmembrane region" description="Helical" evidence="6">
    <location>
        <begin position="100"/>
        <end position="118"/>
    </location>
</feature>
<dbReference type="Proteomes" id="UP000008370">
    <property type="component" value="Unassembled WGS sequence"/>
</dbReference>
<dbReference type="PANTHER" id="PTHR28286:SF1">
    <property type="entry name" value="30 KDA HEAT SHOCK PROTEIN-RELATED"/>
    <property type="match status" value="1"/>
</dbReference>
<name>K5UZ23_PHACS</name>
<keyword evidence="5 6" id="KW-0472">Membrane</keyword>
<dbReference type="RefSeq" id="XP_007395731.1">
    <property type="nucleotide sequence ID" value="XM_007395669.1"/>
</dbReference>
<dbReference type="Gene3D" id="1.20.1070.10">
    <property type="entry name" value="Rhodopsin 7-helix transmembrane proteins"/>
    <property type="match status" value="1"/>
</dbReference>
<evidence type="ECO:0000256" key="2">
    <source>
        <dbReference type="ARBA" id="ARBA00008130"/>
    </source>
</evidence>
<sequence length="296" mass="31596">MAGSSLDQNPPNADRHITAGGSDWLWAVFAIMALADLGMIAHAFTRPRGTRFFHNIATVILTTSTIAYFAMASDLGATPVLEEFTRGVPGSTRQIWFVRYIQWFINFPLLLVLVLFTSGLSLSDILTTAFMAWVVVVCGLVGALVVSTYKWGFFVLGVCALFYIWAILLGHGTRSNFAAGPGVRTGYIRGAGLIAFITMLYPIAWGCSEGGNVISPTGEMIWYGILDLILGPIFLHYFIWGLRKVDYGLFGLHSGKYTDGPYGTTGAGYGAGAGAGRGAAAPAAAAGPNMTTANRV</sequence>
<evidence type="ECO:0008006" key="9">
    <source>
        <dbReference type="Google" id="ProtNLM"/>
    </source>
</evidence>
<evidence type="ECO:0000256" key="3">
    <source>
        <dbReference type="ARBA" id="ARBA00022692"/>
    </source>
</evidence>
<feature type="transmembrane region" description="Helical" evidence="6">
    <location>
        <begin position="190"/>
        <end position="208"/>
    </location>
</feature>
<dbReference type="Pfam" id="PF01036">
    <property type="entry name" value="Bac_rhodopsin"/>
    <property type="match status" value="1"/>
</dbReference>
<dbReference type="OrthoDB" id="536545at2759"/>
<feature type="transmembrane region" description="Helical" evidence="6">
    <location>
        <begin position="52"/>
        <end position="71"/>
    </location>
</feature>
<feature type="transmembrane region" description="Helical" evidence="6">
    <location>
        <begin position="24"/>
        <end position="45"/>
    </location>
</feature>
<dbReference type="InterPro" id="IPR043476">
    <property type="entry name" value="Yro2-like_7TM"/>
</dbReference>
<dbReference type="PANTHER" id="PTHR28286">
    <property type="match status" value="1"/>
</dbReference>
<evidence type="ECO:0000256" key="1">
    <source>
        <dbReference type="ARBA" id="ARBA00004141"/>
    </source>
</evidence>
<reference evidence="7 8" key="1">
    <citation type="journal article" date="2012" name="BMC Genomics">
        <title>Comparative genomics of the white-rot fungi, Phanerochaete carnosa and P. chrysosporium, to elucidate the genetic basis of the distinct wood types they colonize.</title>
        <authorList>
            <person name="Suzuki H."/>
            <person name="MacDonald J."/>
            <person name="Syed K."/>
            <person name="Salamov A."/>
            <person name="Hori C."/>
            <person name="Aerts A."/>
            <person name="Henrissat B."/>
            <person name="Wiebenga A."/>
            <person name="vanKuyk P.A."/>
            <person name="Barry K."/>
            <person name="Lindquist E."/>
            <person name="LaButti K."/>
            <person name="Lapidus A."/>
            <person name="Lucas S."/>
            <person name="Coutinho P."/>
            <person name="Gong Y."/>
            <person name="Samejima M."/>
            <person name="Mahadevan R."/>
            <person name="Abou-Zaid M."/>
            <person name="de Vries R.P."/>
            <person name="Igarashi K."/>
            <person name="Yadav J.S."/>
            <person name="Grigoriev I.V."/>
            <person name="Master E.R."/>
        </authorList>
    </citation>
    <scope>NUCLEOTIDE SEQUENCE [LARGE SCALE GENOMIC DNA]</scope>
    <source>
        <strain evidence="7 8">HHB-10118-sp</strain>
    </source>
</reference>
<dbReference type="GeneID" id="18908603"/>
<feature type="transmembrane region" description="Helical" evidence="6">
    <location>
        <begin position="220"/>
        <end position="240"/>
    </location>
</feature>
<dbReference type="InParanoid" id="K5UZ23"/>
<evidence type="ECO:0000313" key="7">
    <source>
        <dbReference type="EMBL" id="EKM55406.1"/>
    </source>
</evidence>
<keyword evidence="3 6" id="KW-0812">Transmembrane</keyword>
<dbReference type="CDD" id="cd15239">
    <property type="entry name" value="7tm_YRO2_fungal-like"/>
    <property type="match status" value="1"/>
</dbReference>
<dbReference type="PRINTS" id="PR00251">
    <property type="entry name" value="BACTRLOPSIN"/>
</dbReference>
<evidence type="ECO:0000256" key="6">
    <source>
        <dbReference type="SAM" id="Phobius"/>
    </source>
</evidence>
<evidence type="ECO:0000256" key="5">
    <source>
        <dbReference type="ARBA" id="ARBA00023136"/>
    </source>
</evidence>
<evidence type="ECO:0000256" key="4">
    <source>
        <dbReference type="ARBA" id="ARBA00022989"/>
    </source>
</evidence>
<dbReference type="SMART" id="SM01021">
    <property type="entry name" value="Bac_rhodopsin"/>
    <property type="match status" value="1"/>
</dbReference>
<keyword evidence="4 6" id="KW-1133">Transmembrane helix</keyword>
<feature type="transmembrane region" description="Helical" evidence="6">
    <location>
        <begin position="125"/>
        <end position="145"/>
    </location>
</feature>
<dbReference type="FunCoup" id="K5UZ23">
    <property type="interactions" value="116"/>
</dbReference>
<evidence type="ECO:0000313" key="8">
    <source>
        <dbReference type="Proteomes" id="UP000008370"/>
    </source>
</evidence>
<comment type="similarity">
    <text evidence="2">Belongs to the archaeal/bacterial/fungal opsin family.</text>
</comment>
<protein>
    <recommendedName>
        <fullName evidence="9">Heat shock protein 30</fullName>
    </recommendedName>
</protein>
<gene>
    <name evidence="7" type="ORF">PHACADRAFT_143708</name>
</gene>
<dbReference type="InterPro" id="IPR001425">
    <property type="entry name" value="Arc/bac/fun_rhodopsins"/>
</dbReference>
<dbReference type="GO" id="GO:0005886">
    <property type="term" value="C:plasma membrane"/>
    <property type="evidence" value="ECO:0007669"/>
    <property type="project" value="TreeGrafter"/>
</dbReference>
<dbReference type="KEGG" id="pco:PHACADRAFT_143708"/>
<feature type="transmembrane region" description="Helical" evidence="6">
    <location>
        <begin position="151"/>
        <end position="169"/>
    </location>
</feature>
<dbReference type="EMBL" id="JH930472">
    <property type="protein sequence ID" value="EKM55406.1"/>
    <property type="molecule type" value="Genomic_DNA"/>
</dbReference>
<dbReference type="SUPFAM" id="SSF81321">
    <property type="entry name" value="Family A G protein-coupled receptor-like"/>
    <property type="match status" value="1"/>
</dbReference>
<accession>K5UZ23</accession>
<dbReference type="FunFam" id="1.20.1070.10:FF:000160">
    <property type="entry name" value="Related to Opsin-1"/>
    <property type="match status" value="1"/>
</dbReference>
<dbReference type="GO" id="GO:0005783">
    <property type="term" value="C:endoplasmic reticulum"/>
    <property type="evidence" value="ECO:0007669"/>
    <property type="project" value="TreeGrafter"/>
</dbReference>
<comment type="subcellular location">
    <subcellularLocation>
        <location evidence="1">Membrane</location>
        <topology evidence="1">Multi-pass membrane protein</topology>
    </subcellularLocation>
</comment>
<organism evidence="7 8">
    <name type="scientific">Phanerochaete carnosa (strain HHB-10118-sp)</name>
    <name type="common">White-rot fungus</name>
    <name type="synonym">Peniophora carnosa</name>
    <dbReference type="NCBI Taxonomy" id="650164"/>
    <lineage>
        <taxon>Eukaryota</taxon>
        <taxon>Fungi</taxon>
        <taxon>Dikarya</taxon>
        <taxon>Basidiomycota</taxon>
        <taxon>Agaricomycotina</taxon>
        <taxon>Agaricomycetes</taxon>
        <taxon>Polyporales</taxon>
        <taxon>Phanerochaetaceae</taxon>
        <taxon>Phanerochaete</taxon>
    </lineage>
</organism>
<keyword evidence="8" id="KW-1185">Reference proteome</keyword>
<dbReference type="HOGENOM" id="CLU_054785_2_1_1"/>